<name>A0AAE9YTX6_9GAMM</name>
<evidence type="ECO:0000256" key="3">
    <source>
        <dbReference type="SAM" id="SignalP"/>
    </source>
</evidence>
<organism evidence="5 6">
    <name type="scientific">Thalassomonas actiniarum</name>
    <dbReference type="NCBI Taxonomy" id="485447"/>
    <lineage>
        <taxon>Bacteria</taxon>
        <taxon>Pseudomonadati</taxon>
        <taxon>Pseudomonadota</taxon>
        <taxon>Gammaproteobacteria</taxon>
        <taxon>Alteromonadales</taxon>
        <taxon>Colwelliaceae</taxon>
        <taxon>Thalassomonas</taxon>
    </lineage>
</organism>
<dbReference type="KEGG" id="tact:SG35_006825"/>
<dbReference type="Pfam" id="PF05433">
    <property type="entry name" value="Rick_17kDa_Anti"/>
    <property type="match status" value="1"/>
</dbReference>
<dbReference type="PANTHER" id="PTHR35603:SF2">
    <property type="entry name" value="OUTER MEMBRANE LIPOPROTEIN"/>
    <property type="match status" value="1"/>
</dbReference>
<keyword evidence="6" id="KW-1185">Reference proteome</keyword>
<dbReference type="Proteomes" id="UP000032568">
    <property type="component" value="Chromosome"/>
</dbReference>
<feature type="signal peptide" evidence="3">
    <location>
        <begin position="1"/>
        <end position="20"/>
    </location>
</feature>
<dbReference type="EMBL" id="CP059735">
    <property type="protein sequence ID" value="WDE00349.1"/>
    <property type="molecule type" value="Genomic_DNA"/>
</dbReference>
<dbReference type="PANTHER" id="PTHR35603">
    <property type="match status" value="1"/>
</dbReference>
<gene>
    <name evidence="5" type="ORF">SG35_006825</name>
</gene>
<evidence type="ECO:0000256" key="1">
    <source>
        <dbReference type="ARBA" id="ARBA00004370"/>
    </source>
</evidence>
<dbReference type="InterPro" id="IPR051407">
    <property type="entry name" value="Bact_OM_lipoprot/Surf_antigen"/>
</dbReference>
<dbReference type="RefSeq" id="WP_044835836.1">
    <property type="nucleotide sequence ID" value="NZ_CP059735.1"/>
</dbReference>
<protein>
    <submittedName>
        <fullName evidence="5">Glycine zipper 2TM domain-containing protein</fullName>
    </submittedName>
</protein>
<sequence length="155" mass="17105">MKKFLLCFTLFFTLVAGAQAQYERNKAVPVEKVLFGQVLSVRDISEQELIQDQNHGWKVFGGALIGGVIGNQFGSGSGRTAATILGALLGGSVASENNPEYSSRTLQLVELMIRTEDNKEYMVVQDYDSRMTFSAGNEVRMVYLANGLVRIDKQM</sequence>
<feature type="chain" id="PRO_5042159014" evidence="3">
    <location>
        <begin position="21"/>
        <end position="155"/>
    </location>
</feature>
<evidence type="ECO:0000313" key="6">
    <source>
        <dbReference type="Proteomes" id="UP000032568"/>
    </source>
</evidence>
<reference evidence="5 6" key="1">
    <citation type="journal article" date="2015" name="Genome Announc.">
        <title>Draft Genome Sequences of Marine Isolates of Thalassomonas viridans and Thalassomonas actiniarum.</title>
        <authorList>
            <person name="Olonade I."/>
            <person name="van Zyl L.J."/>
            <person name="Trindade M."/>
        </authorList>
    </citation>
    <scope>NUCLEOTIDE SEQUENCE [LARGE SCALE GENOMIC DNA]</scope>
    <source>
        <strain evidence="5 6">A5K-106</strain>
    </source>
</reference>
<dbReference type="InterPro" id="IPR008816">
    <property type="entry name" value="Gly_zipper_2TM_dom"/>
</dbReference>
<dbReference type="GO" id="GO:0019867">
    <property type="term" value="C:outer membrane"/>
    <property type="evidence" value="ECO:0007669"/>
    <property type="project" value="InterPro"/>
</dbReference>
<reference evidence="5 6" key="2">
    <citation type="journal article" date="2022" name="Mar. Drugs">
        <title>Bioassay-Guided Fractionation Leads to the Detection of Cholic Acid Generated by the Rare Thalassomonas sp.</title>
        <authorList>
            <person name="Pheiffer F."/>
            <person name="Schneider Y.K."/>
            <person name="Hansen E.H."/>
            <person name="Andersen J.H."/>
            <person name="Isaksson J."/>
            <person name="Busche T."/>
            <person name="R C."/>
            <person name="Kalinowski J."/>
            <person name="Zyl L.V."/>
            <person name="Trindade M."/>
        </authorList>
    </citation>
    <scope>NUCLEOTIDE SEQUENCE [LARGE SCALE GENOMIC DNA]</scope>
    <source>
        <strain evidence="5 6">A5K-106</strain>
    </source>
</reference>
<evidence type="ECO:0000256" key="2">
    <source>
        <dbReference type="ARBA" id="ARBA00023136"/>
    </source>
</evidence>
<evidence type="ECO:0000259" key="4">
    <source>
        <dbReference type="Pfam" id="PF05433"/>
    </source>
</evidence>
<proteinExistence type="predicted"/>
<dbReference type="AlphaFoldDB" id="A0AAE9YTX6"/>
<keyword evidence="3" id="KW-0732">Signal</keyword>
<evidence type="ECO:0000313" key="5">
    <source>
        <dbReference type="EMBL" id="WDE00349.1"/>
    </source>
</evidence>
<feature type="domain" description="Glycine zipper 2TM" evidence="4">
    <location>
        <begin position="61"/>
        <end position="95"/>
    </location>
</feature>
<keyword evidence="2" id="KW-0472">Membrane</keyword>
<accession>A0AAE9YTX6</accession>
<comment type="subcellular location">
    <subcellularLocation>
        <location evidence="1">Membrane</location>
    </subcellularLocation>
</comment>